<evidence type="ECO:0000256" key="1">
    <source>
        <dbReference type="SAM" id="MobiDB-lite"/>
    </source>
</evidence>
<feature type="compositionally biased region" description="Low complexity" evidence="1">
    <location>
        <begin position="15"/>
        <end position="26"/>
    </location>
</feature>
<evidence type="ECO:0000313" key="3">
    <source>
        <dbReference type="Proteomes" id="UP000022447"/>
    </source>
</evidence>
<protein>
    <submittedName>
        <fullName evidence="2">Uncharacterized protein</fullName>
    </submittedName>
</protein>
<dbReference type="Proteomes" id="UP000022447">
    <property type="component" value="Unassembled WGS sequence"/>
</dbReference>
<organism evidence="2 3">
    <name type="scientific">Roseivivax halodurans JCM 10272</name>
    <dbReference type="NCBI Taxonomy" id="1449350"/>
    <lineage>
        <taxon>Bacteria</taxon>
        <taxon>Pseudomonadati</taxon>
        <taxon>Pseudomonadota</taxon>
        <taxon>Alphaproteobacteria</taxon>
        <taxon>Rhodobacterales</taxon>
        <taxon>Roseobacteraceae</taxon>
        <taxon>Roseivivax</taxon>
    </lineage>
</organism>
<evidence type="ECO:0000313" key="2">
    <source>
        <dbReference type="EMBL" id="ETX12880.1"/>
    </source>
</evidence>
<accession>X7EAM0</accession>
<feature type="region of interest" description="Disordered" evidence="1">
    <location>
        <begin position="1"/>
        <end position="26"/>
    </location>
</feature>
<dbReference type="EMBL" id="JALZ01000047">
    <property type="protein sequence ID" value="ETX12880.1"/>
    <property type="molecule type" value="Genomic_DNA"/>
</dbReference>
<sequence length="60" mass="6412">MARKRAEHGRDRPAQRPAAPAVTPAAGIRADAERAALVAFIRALARDAARADHAETPQDE</sequence>
<dbReference type="AlphaFoldDB" id="X7EAM0"/>
<name>X7EAM0_9RHOB</name>
<proteinExistence type="predicted"/>
<reference evidence="2 3" key="1">
    <citation type="submission" date="2014-01" db="EMBL/GenBank/DDBJ databases">
        <title>Roseivivax halodurans JCM 10272 Genome Sequencing.</title>
        <authorList>
            <person name="Lai Q."/>
            <person name="Li G."/>
            <person name="Shao Z."/>
        </authorList>
    </citation>
    <scope>NUCLEOTIDE SEQUENCE [LARGE SCALE GENOMIC DNA]</scope>
    <source>
        <strain evidence="2 3">JCM 10272</strain>
    </source>
</reference>
<comment type="caution">
    <text evidence="2">The sequence shown here is derived from an EMBL/GenBank/DDBJ whole genome shotgun (WGS) entry which is preliminary data.</text>
</comment>
<keyword evidence="3" id="KW-1185">Reference proteome</keyword>
<gene>
    <name evidence="2" type="ORF">OCH239_15580</name>
</gene>